<dbReference type="EMBL" id="GGEC01010525">
    <property type="protein sequence ID" value="MBW91008.1"/>
    <property type="molecule type" value="Transcribed_RNA"/>
</dbReference>
<name>A0A2P2JC23_RHIMU</name>
<organism evidence="2">
    <name type="scientific">Rhizophora mucronata</name>
    <name type="common">Asiatic mangrove</name>
    <dbReference type="NCBI Taxonomy" id="61149"/>
    <lineage>
        <taxon>Eukaryota</taxon>
        <taxon>Viridiplantae</taxon>
        <taxon>Streptophyta</taxon>
        <taxon>Embryophyta</taxon>
        <taxon>Tracheophyta</taxon>
        <taxon>Spermatophyta</taxon>
        <taxon>Magnoliopsida</taxon>
        <taxon>eudicotyledons</taxon>
        <taxon>Gunneridae</taxon>
        <taxon>Pentapetalae</taxon>
        <taxon>rosids</taxon>
        <taxon>fabids</taxon>
        <taxon>Malpighiales</taxon>
        <taxon>Rhizophoraceae</taxon>
        <taxon>Rhizophora</taxon>
    </lineage>
</organism>
<sequence>MMPPFELRFGCWLAICNFVTVLWAFVYASALCGFNGLMLNVSDHPEVQTAFCI</sequence>
<dbReference type="AlphaFoldDB" id="A0A2P2JC23"/>
<proteinExistence type="predicted"/>
<evidence type="ECO:0000313" key="2">
    <source>
        <dbReference type="EMBL" id="MBW91008.1"/>
    </source>
</evidence>
<evidence type="ECO:0000256" key="1">
    <source>
        <dbReference type="SAM" id="Phobius"/>
    </source>
</evidence>
<reference evidence="2" key="1">
    <citation type="submission" date="2018-02" db="EMBL/GenBank/DDBJ databases">
        <title>Rhizophora mucronata_Transcriptome.</title>
        <authorList>
            <person name="Meera S.P."/>
            <person name="Sreeshan A."/>
            <person name="Augustine A."/>
        </authorList>
    </citation>
    <scope>NUCLEOTIDE SEQUENCE</scope>
    <source>
        <tissue evidence="2">Leaf</tissue>
    </source>
</reference>
<keyword evidence="1" id="KW-0812">Transmembrane</keyword>
<keyword evidence="1" id="KW-1133">Transmembrane helix</keyword>
<keyword evidence="1" id="KW-0472">Membrane</keyword>
<accession>A0A2P2JC23</accession>
<feature type="transmembrane region" description="Helical" evidence="1">
    <location>
        <begin position="12"/>
        <end position="34"/>
    </location>
</feature>
<protein>
    <submittedName>
        <fullName evidence="2">Uncharacterized protein MANES_02G008100</fullName>
    </submittedName>
</protein>